<dbReference type="Gene3D" id="3.30.40.10">
    <property type="entry name" value="Zinc/RING finger domain, C3HC4 (zinc finger)"/>
    <property type="match status" value="1"/>
</dbReference>
<dbReference type="InterPro" id="IPR039847">
    <property type="entry name" value="Ubox5"/>
</dbReference>
<dbReference type="SUPFAM" id="SSF48452">
    <property type="entry name" value="TPR-like"/>
    <property type="match status" value="1"/>
</dbReference>
<dbReference type="Pfam" id="PF19318">
    <property type="entry name" value="DUF5918"/>
    <property type="match status" value="1"/>
</dbReference>
<dbReference type="AlphaFoldDB" id="T2MHV4"/>
<dbReference type="EMBL" id="HAAD01005447">
    <property type="protein sequence ID" value="CDG71679.1"/>
    <property type="molecule type" value="mRNA"/>
</dbReference>
<dbReference type="GO" id="GO:0005634">
    <property type="term" value="C:nucleus"/>
    <property type="evidence" value="ECO:0007669"/>
    <property type="project" value="TreeGrafter"/>
</dbReference>
<proteinExistence type="evidence at transcript level"/>
<accession>T2MHV4</accession>
<name>T2MHV4_HYDVU</name>
<dbReference type="InterPro" id="IPR045696">
    <property type="entry name" value="Ubox5_N"/>
</dbReference>
<dbReference type="CDD" id="cd16660">
    <property type="entry name" value="RING-Ubox_RNF37"/>
    <property type="match status" value="1"/>
</dbReference>
<dbReference type="PANTHER" id="PTHR13492:SF2">
    <property type="entry name" value="RING FINGER PROTEIN 37"/>
    <property type="match status" value="1"/>
</dbReference>
<protein>
    <submittedName>
        <fullName evidence="2">RING finger protein 37</fullName>
    </submittedName>
</protein>
<dbReference type="PANTHER" id="PTHR13492">
    <property type="entry name" value="RING FINGER PROTEIN 37"/>
    <property type="match status" value="1"/>
</dbReference>
<evidence type="ECO:0000313" key="2">
    <source>
        <dbReference type="EMBL" id="CDG71679.1"/>
    </source>
</evidence>
<gene>
    <name evidence="2" type="primary">UBOX5</name>
</gene>
<dbReference type="InterPro" id="IPR039925">
    <property type="entry name" value="RNF37_RING-Ubox"/>
</dbReference>
<sequence>MNGELINFADKALKTQISCSAISADGCCIENLIDQNQKNFLKPSYFMAEYYIKCPVEIVLTFPCLINISAIVVYPKVNSHRTRGFVLFTVFQKPILSTVEFPCTYNNDLSDDLCRKKNKYLMNQVGIYRESEKITEKIVFRNKLHYKQFLGVTDNTREMQTHGSVHSCSNIVLKITWSTIPSIKKLEVWGTLANINSRSVSSLFMKQFYEQYPINIESSDEQYPNNNECSDEQNLTEEKQNLKSYGTSENIPVEFIDPITCSMMTIPMLLPSGNTVDSSTLDKFIIEEQKYGRLPSDPFTGIVFNGNRYPIPNSSLKARIDQYTLKNSELSREFDICNIFNNKNNCEIVNKSFSLNNDRIKLKRFCDDAEVSKFSVENKKKSFKVLHHEEILHDSLHSSLSAALSVLPSSFYKNTIQICNVCGVNDRTSLLKLPCFHVCCRKLLVQAAGIANELKQSNITIELMERACILYQQHGALDTAALTLVKAGKMCESTLPNKAVEFFIKASELCENEGKLRDASDYINQAIRIQVKQKLQ</sequence>
<dbReference type="SMART" id="SM00504">
    <property type="entry name" value="Ubox"/>
    <property type="match status" value="1"/>
</dbReference>
<dbReference type="InterPro" id="IPR013083">
    <property type="entry name" value="Znf_RING/FYVE/PHD"/>
</dbReference>
<feature type="domain" description="U-box" evidence="1">
    <location>
        <begin position="254"/>
        <end position="323"/>
    </location>
</feature>
<reference evidence="2" key="1">
    <citation type="journal article" date="2013" name="Genome Biol. Evol.">
        <title>Punctuated emergences of genetic and phenotypic innovations in eumetazoan, bilaterian, euteleostome, and hominidae ancestors.</title>
        <authorList>
            <person name="Wenger Y."/>
            <person name="Galliot B."/>
        </authorList>
    </citation>
    <scope>NUCLEOTIDE SEQUENCE</scope>
    <source>
        <tissue evidence="2">Whole animals</tissue>
    </source>
</reference>
<feature type="non-terminal residue" evidence="2">
    <location>
        <position position="536"/>
    </location>
</feature>
<dbReference type="InterPro" id="IPR011990">
    <property type="entry name" value="TPR-like_helical_dom_sf"/>
</dbReference>
<dbReference type="GO" id="GO:0000209">
    <property type="term" value="P:protein polyubiquitination"/>
    <property type="evidence" value="ECO:0007669"/>
    <property type="project" value="TreeGrafter"/>
</dbReference>
<dbReference type="Pfam" id="PF04564">
    <property type="entry name" value="U-box"/>
    <property type="match status" value="1"/>
</dbReference>
<dbReference type="GO" id="GO:0031625">
    <property type="term" value="F:ubiquitin protein ligase binding"/>
    <property type="evidence" value="ECO:0007669"/>
    <property type="project" value="TreeGrafter"/>
</dbReference>
<evidence type="ECO:0000259" key="1">
    <source>
        <dbReference type="SMART" id="SM00504"/>
    </source>
</evidence>
<dbReference type="Gene3D" id="1.25.40.10">
    <property type="entry name" value="Tetratricopeptide repeat domain"/>
    <property type="match status" value="1"/>
</dbReference>
<dbReference type="SUPFAM" id="SSF57850">
    <property type="entry name" value="RING/U-box"/>
    <property type="match status" value="1"/>
</dbReference>
<dbReference type="GO" id="GO:0034450">
    <property type="term" value="F:ubiquitin-ubiquitin ligase activity"/>
    <property type="evidence" value="ECO:0007669"/>
    <property type="project" value="TreeGrafter"/>
</dbReference>
<dbReference type="InterPro" id="IPR003613">
    <property type="entry name" value="Ubox_domain"/>
</dbReference>
<feature type="non-terminal residue" evidence="2">
    <location>
        <position position="1"/>
    </location>
</feature>
<organism evidence="2">
    <name type="scientific">Hydra vulgaris</name>
    <name type="common">Hydra</name>
    <name type="synonym">Hydra attenuata</name>
    <dbReference type="NCBI Taxonomy" id="6087"/>
    <lineage>
        <taxon>Eukaryota</taxon>
        <taxon>Metazoa</taxon>
        <taxon>Cnidaria</taxon>
        <taxon>Hydrozoa</taxon>
        <taxon>Hydroidolina</taxon>
        <taxon>Anthoathecata</taxon>
        <taxon>Aplanulata</taxon>
        <taxon>Hydridae</taxon>
        <taxon>Hydra</taxon>
    </lineage>
</organism>
<dbReference type="OrthoDB" id="20295at2759"/>